<dbReference type="EMBL" id="BGPR01002470">
    <property type="protein sequence ID" value="GBM74042.1"/>
    <property type="molecule type" value="Genomic_DNA"/>
</dbReference>
<feature type="region of interest" description="Disordered" evidence="1">
    <location>
        <begin position="264"/>
        <end position="297"/>
    </location>
</feature>
<sequence>MDDDTSVRILLGMIFDKQVLGAEEMIARNPSIPTCLLTEDIIRSTKNVLRIRSSVVLYRWKTFFDTCYKMMLSSHEMYLTFVMFACISEHKSNQNIFESFISVCALAKRLSNEILQKTGVNLCDLNPDIVTVFYQYQLKGMFCESGGFQRLVEYIRKHRYLKWKLSKHYYVSNDTSTDLIKAIKVLKRVKAIETDFDEKLEKELRRERVIEKKTNPDEASRDTTSIFLAKEVLSTTLVELPTLTSLPDLVKSLIAYRKKKITENSKEKRRTEADEKLQASNVALPGCSSSNSESTTNYDAKRQENFEWNENIIQAVIRHNHSKSSGHEKANKRIQEEAEGVLEHLKDTIKSLIEVLNEYDKE</sequence>
<dbReference type="Proteomes" id="UP000499080">
    <property type="component" value="Unassembled WGS sequence"/>
</dbReference>
<reference evidence="2 3" key="1">
    <citation type="journal article" date="2019" name="Sci. Rep.">
        <title>Orb-weaving spider Araneus ventricosus genome elucidates the spidroin gene catalogue.</title>
        <authorList>
            <person name="Kono N."/>
            <person name="Nakamura H."/>
            <person name="Ohtoshi R."/>
            <person name="Moran D.A.P."/>
            <person name="Shinohara A."/>
            <person name="Yoshida Y."/>
            <person name="Fujiwara M."/>
            <person name="Mori M."/>
            <person name="Tomita M."/>
            <person name="Arakawa K."/>
        </authorList>
    </citation>
    <scope>NUCLEOTIDE SEQUENCE [LARGE SCALE GENOMIC DNA]</scope>
</reference>
<keyword evidence="3" id="KW-1185">Reference proteome</keyword>
<accession>A0A4Y2I9E0</accession>
<comment type="caution">
    <text evidence="2">The sequence shown here is derived from an EMBL/GenBank/DDBJ whole genome shotgun (WGS) entry which is preliminary data.</text>
</comment>
<organism evidence="2 3">
    <name type="scientific">Araneus ventricosus</name>
    <name type="common">Orbweaver spider</name>
    <name type="synonym">Epeira ventricosa</name>
    <dbReference type="NCBI Taxonomy" id="182803"/>
    <lineage>
        <taxon>Eukaryota</taxon>
        <taxon>Metazoa</taxon>
        <taxon>Ecdysozoa</taxon>
        <taxon>Arthropoda</taxon>
        <taxon>Chelicerata</taxon>
        <taxon>Arachnida</taxon>
        <taxon>Araneae</taxon>
        <taxon>Araneomorphae</taxon>
        <taxon>Entelegynae</taxon>
        <taxon>Araneoidea</taxon>
        <taxon>Araneidae</taxon>
        <taxon>Araneus</taxon>
    </lineage>
</organism>
<feature type="compositionally biased region" description="Polar residues" evidence="1">
    <location>
        <begin position="287"/>
        <end position="297"/>
    </location>
</feature>
<proteinExistence type="predicted"/>
<name>A0A4Y2I9E0_ARAVE</name>
<evidence type="ECO:0000313" key="3">
    <source>
        <dbReference type="Proteomes" id="UP000499080"/>
    </source>
</evidence>
<gene>
    <name evidence="2" type="ORF">AVEN_57836_1</name>
</gene>
<feature type="compositionally biased region" description="Basic and acidic residues" evidence="1">
    <location>
        <begin position="264"/>
        <end position="277"/>
    </location>
</feature>
<protein>
    <submittedName>
        <fullName evidence="2">Uncharacterized protein</fullName>
    </submittedName>
</protein>
<dbReference type="AlphaFoldDB" id="A0A4Y2I9E0"/>
<evidence type="ECO:0000256" key="1">
    <source>
        <dbReference type="SAM" id="MobiDB-lite"/>
    </source>
</evidence>
<evidence type="ECO:0000313" key="2">
    <source>
        <dbReference type="EMBL" id="GBM74042.1"/>
    </source>
</evidence>
<dbReference type="OrthoDB" id="6452841at2759"/>